<reference evidence="1" key="1">
    <citation type="journal article" date="2020" name="Nature">
        <title>Giant virus diversity and host interactions through global metagenomics.</title>
        <authorList>
            <person name="Schulz F."/>
            <person name="Roux S."/>
            <person name="Paez-Espino D."/>
            <person name="Jungbluth S."/>
            <person name="Walsh D.A."/>
            <person name="Denef V.J."/>
            <person name="McMahon K.D."/>
            <person name="Konstantinidis K.T."/>
            <person name="Eloe-Fadrosh E.A."/>
            <person name="Kyrpides N.C."/>
            <person name="Woyke T."/>
        </authorList>
    </citation>
    <scope>NUCLEOTIDE SEQUENCE</scope>
    <source>
        <strain evidence="1">GVMAG-S-1101164-72</strain>
    </source>
</reference>
<protein>
    <recommendedName>
        <fullName evidence="2">Nudix hydrolase domain-containing protein</fullName>
    </recommendedName>
</protein>
<accession>A0A6C0AQQ9</accession>
<dbReference type="AlphaFoldDB" id="A0A6C0AQQ9"/>
<evidence type="ECO:0000313" key="1">
    <source>
        <dbReference type="EMBL" id="QHS81833.1"/>
    </source>
</evidence>
<dbReference type="EMBL" id="MN740760">
    <property type="protein sequence ID" value="QHS81833.1"/>
    <property type="molecule type" value="Genomic_DNA"/>
</dbReference>
<sequence length="176" mass="19769">MFCCTQPPIVLHTTFPSYTGAGILFTEGPVAIAGVQKHYKHTDTILSGFGGRREASDQDWVHTAFRETVEELYNTTNVPIKLINALRRQIVSLKSPMYTNGYVIIQLNFDQLRTFLKICRTYLLCEIYKQMPTTLDDLILKRCPSSSSEIGALALIPVAQAITIDPEFLGDLIKKN</sequence>
<organism evidence="1">
    <name type="scientific">viral metagenome</name>
    <dbReference type="NCBI Taxonomy" id="1070528"/>
    <lineage>
        <taxon>unclassified sequences</taxon>
        <taxon>metagenomes</taxon>
        <taxon>organismal metagenomes</taxon>
    </lineage>
</organism>
<name>A0A6C0AQQ9_9ZZZZ</name>
<proteinExistence type="predicted"/>
<evidence type="ECO:0008006" key="2">
    <source>
        <dbReference type="Google" id="ProtNLM"/>
    </source>
</evidence>